<name>A0A0D2JRC0_9EURO</name>
<evidence type="ECO:0000313" key="3">
    <source>
        <dbReference type="Proteomes" id="UP000053411"/>
    </source>
</evidence>
<dbReference type="InterPro" id="IPR036249">
    <property type="entry name" value="Thioredoxin-like_sf"/>
</dbReference>
<dbReference type="VEuPathDB" id="FungiDB:Z520_11277"/>
<dbReference type="OrthoDB" id="422574at2759"/>
<sequence>MSTERKPITIYGQTSSPDLSSLQILLKELGIAYNGPKAPSADEKEHLDYLVVNAEGGEPCIQDPNTQTVLGEIGAVFEYLVSNYDKDHRVIFRRGTPEFWLAKQWLCFHVAVQAPVFRQAQWFKTSQSREEKLFGGATGRFIQEVQRVTAVLESQLAKQEQKYPGSGGPWVVGDKLSFVDLALISWQTKIGTILEKDEYDGTKYPHLQSWIDRLTSLPSMQQFCRYGS</sequence>
<dbReference type="Gene3D" id="1.20.1050.130">
    <property type="match status" value="1"/>
</dbReference>
<keyword evidence="3" id="KW-1185">Reference proteome</keyword>
<dbReference type="InterPro" id="IPR010987">
    <property type="entry name" value="Glutathione-S-Trfase_C-like"/>
</dbReference>
<organism evidence="2 3">
    <name type="scientific">Fonsecaea multimorphosa CBS 102226</name>
    <dbReference type="NCBI Taxonomy" id="1442371"/>
    <lineage>
        <taxon>Eukaryota</taxon>
        <taxon>Fungi</taxon>
        <taxon>Dikarya</taxon>
        <taxon>Ascomycota</taxon>
        <taxon>Pezizomycotina</taxon>
        <taxon>Eurotiomycetes</taxon>
        <taxon>Chaetothyriomycetidae</taxon>
        <taxon>Chaetothyriales</taxon>
        <taxon>Herpotrichiellaceae</taxon>
        <taxon>Fonsecaea</taxon>
    </lineage>
</organism>
<dbReference type="PANTHER" id="PTHR44051:SF23">
    <property type="entry name" value="GLUTATHIONE S-TRANSFERASE-LIKE PROTEIN TPCF"/>
    <property type="match status" value="1"/>
</dbReference>
<dbReference type="InterPro" id="IPR040079">
    <property type="entry name" value="Glutathione_S-Trfase"/>
</dbReference>
<dbReference type="InterPro" id="IPR036282">
    <property type="entry name" value="Glutathione-S-Trfase_C_sf"/>
</dbReference>
<dbReference type="SUPFAM" id="SSF47616">
    <property type="entry name" value="GST C-terminal domain-like"/>
    <property type="match status" value="1"/>
</dbReference>
<dbReference type="SFLD" id="SFLDS00019">
    <property type="entry name" value="Glutathione_Transferase_(cytos"/>
    <property type="match status" value="1"/>
</dbReference>
<reference evidence="2 3" key="1">
    <citation type="submission" date="2015-01" db="EMBL/GenBank/DDBJ databases">
        <title>The Genome Sequence of Fonsecaea multimorphosa CBS 102226.</title>
        <authorList>
            <consortium name="The Broad Institute Genomics Platform"/>
            <person name="Cuomo C."/>
            <person name="de Hoog S."/>
            <person name="Gorbushina A."/>
            <person name="Stielow B."/>
            <person name="Teixiera M."/>
            <person name="Abouelleil A."/>
            <person name="Chapman S.B."/>
            <person name="Priest M."/>
            <person name="Young S.K."/>
            <person name="Wortman J."/>
            <person name="Nusbaum C."/>
            <person name="Birren B."/>
        </authorList>
    </citation>
    <scope>NUCLEOTIDE SEQUENCE [LARGE SCALE GENOMIC DNA]</scope>
    <source>
        <strain evidence="2 3">CBS 102226</strain>
    </source>
</reference>
<gene>
    <name evidence="2" type="ORF">Z520_11277</name>
</gene>
<dbReference type="Pfam" id="PF14497">
    <property type="entry name" value="GST_C_3"/>
    <property type="match status" value="1"/>
</dbReference>
<dbReference type="PANTHER" id="PTHR44051">
    <property type="entry name" value="GLUTATHIONE S-TRANSFERASE-RELATED"/>
    <property type="match status" value="1"/>
</dbReference>
<evidence type="ECO:0000259" key="1">
    <source>
        <dbReference type="PROSITE" id="PS50405"/>
    </source>
</evidence>
<dbReference type="Proteomes" id="UP000053411">
    <property type="component" value="Unassembled WGS sequence"/>
</dbReference>
<dbReference type="AlphaFoldDB" id="A0A0D2JRC0"/>
<protein>
    <recommendedName>
        <fullName evidence="1">GST C-terminal domain-containing protein</fullName>
    </recommendedName>
</protein>
<dbReference type="RefSeq" id="XP_016627127.1">
    <property type="nucleotide sequence ID" value="XM_016781766.1"/>
</dbReference>
<dbReference type="EMBL" id="KN848098">
    <property type="protein sequence ID" value="KIX93004.1"/>
    <property type="molecule type" value="Genomic_DNA"/>
</dbReference>
<dbReference type="PROSITE" id="PS50405">
    <property type="entry name" value="GST_CTER"/>
    <property type="match status" value="1"/>
</dbReference>
<dbReference type="STRING" id="1442371.A0A0D2JRC0"/>
<dbReference type="InterPro" id="IPR004046">
    <property type="entry name" value="GST_C"/>
</dbReference>
<evidence type="ECO:0000313" key="2">
    <source>
        <dbReference type="EMBL" id="KIX93004.1"/>
    </source>
</evidence>
<dbReference type="GeneID" id="27717023"/>
<feature type="domain" description="GST C-terminal" evidence="1">
    <location>
        <begin position="95"/>
        <end position="228"/>
    </location>
</feature>
<accession>A0A0D2JRC0</accession>
<dbReference type="SUPFAM" id="SSF52833">
    <property type="entry name" value="Thioredoxin-like"/>
    <property type="match status" value="1"/>
</dbReference>
<proteinExistence type="predicted"/>